<keyword evidence="1" id="KW-1133">Transmembrane helix</keyword>
<sequence length="243" mass="27925">MSTLKLEFKKSISNKIIYTLVVLFTFLFLLGYFLPIGIDKVKSLSYSQFFFSSYTVATQLGFLLFSFVIAYFINKEYSNKNILFYKLIGDNIFTFFYKKVAVLFFECLVFIILSITIISIIYSDFSHYLLLIILFSLVILQYILVVGTISMVSPNILISLGISIVYWIGSVILVAINKNIFGIVAPFEASNTMYRAVEKILNNESTFMCPTEIINIVSFFVLLFIVNTIVLLLSRKRWLKIGM</sequence>
<evidence type="ECO:0000313" key="3">
    <source>
        <dbReference type="Proteomes" id="UP000000530"/>
    </source>
</evidence>
<keyword evidence="1" id="KW-0812">Transmembrane</keyword>
<dbReference type="EMBL" id="CP000046">
    <property type="protein sequence ID" value="AAW37315.1"/>
    <property type="molecule type" value="Genomic_DNA"/>
</dbReference>
<protein>
    <recommendedName>
        <fullName evidence="4">Peptide ABC transporter permease</fullName>
    </recommendedName>
</protein>
<feature type="transmembrane region" description="Helical" evidence="1">
    <location>
        <begin position="50"/>
        <end position="73"/>
    </location>
</feature>
<feature type="transmembrane region" description="Helical" evidence="1">
    <location>
        <begin position="128"/>
        <end position="149"/>
    </location>
</feature>
<feature type="transmembrane region" description="Helical" evidence="1">
    <location>
        <begin position="100"/>
        <end position="122"/>
    </location>
</feature>
<organism evidence="2 3">
    <name type="scientific">Staphylococcus aureus (strain COL)</name>
    <dbReference type="NCBI Taxonomy" id="93062"/>
    <lineage>
        <taxon>Bacteria</taxon>
        <taxon>Bacillati</taxon>
        <taxon>Bacillota</taxon>
        <taxon>Bacilli</taxon>
        <taxon>Bacillales</taxon>
        <taxon>Staphylococcaceae</taxon>
        <taxon>Staphylococcus</taxon>
    </lineage>
</organism>
<evidence type="ECO:0000313" key="2">
    <source>
        <dbReference type="EMBL" id="AAW37315.1"/>
    </source>
</evidence>
<reference evidence="2 3" key="1">
    <citation type="journal article" date="2005" name="J. Bacteriol.">
        <title>Insights on evolution of virulence and resistance from the complete genome analysis of an early methicillin-resistant Staphylococcus aureus strain and a biofilm-producing methicillin-resistant Staphylococcus epidermidis strain.</title>
        <authorList>
            <person name="Gill S.R."/>
            <person name="Fouts D.E."/>
            <person name="Archer G.L."/>
            <person name="Mongodin E.F."/>
            <person name="Deboy R.T."/>
            <person name="Ravel J."/>
            <person name="Paulsen I.T."/>
            <person name="Kolonay J.F."/>
            <person name="Brinkac L."/>
            <person name="Beanan M."/>
            <person name="Dodson R.J."/>
            <person name="Daugherty S.C."/>
            <person name="Madupu R."/>
            <person name="Angiuoli S.V."/>
            <person name="Durkin A.S."/>
            <person name="Haft D.H."/>
            <person name="Vamathevan J."/>
            <person name="Khouri H."/>
            <person name="Utterback T."/>
            <person name="Lee C."/>
            <person name="Dimitrov G."/>
            <person name="Jiang L."/>
            <person name="Qin H."/>
            <person name="Weidman J."/>
            <person name="Tran K."/>
            <person name="Kang K."/>
            <person name="Hance I.R."/>
            <person name="Nelson K.E."/>
            <person name="Fraser C.M."/>
        </authorList>
    </citation>
    <scope>NUCLEOTIDE SEQUENCE [LARGE SCALE GENOMIC DNA]</scope>
    <source>
        <strain evidence="2 3">COL</strain>
    </source>
</reference>
<dbReference type="RefSeq" id="WP_001795485.1">
    <property type="nucleotide sequence ID" value="NC_002951.2"/>
</dbReference>
<name>A0A0H2WXU7_STAAC</name>
<gene>
    <name evidence="2" type="ordered locus">SACOL2538</name>
</gene>
<feature type="transmembrane region" description="Helical" evidence="1">
    <location>
        <begin position="213"/>
        <end position="233"/>
    </location>
</feature>
<accession>A0A0H2WXU7</accession>
<dbReference type="Proteomes" id="UP000000530">
    <property type="component" value="Chromosome"/>
</dbReference>
<dbReference type="AlphaFoldDB" id="A0A0H2WXU7"/>
<feature type="transmembrane region" description="Helical" evidence="1">
    <location>
        <begin position="156"/>
        <end position="176"/>
    </location>
</feature>
<dbReference type="KEGG" id="sac:SACOL2538"/>
<evidence type="ECO:0000256" key="1">
    <source>
        <dbReference type="SAM" id="Phobius"/>
    </source>
</evidence>
<proteinExistence type="predicted"/>
<dbReference type="SMR" id="A0A0H2WXU7"/>
<feature type="transmembrane region" description="Helical" evidence="1">
    <location>
        <begin position="16"/>
        <end position="38"/>
    </location>
</feature>
<keyword evidence="1" id="KW-0472">Membrane</keyword>
<dbReference type="HOGENOM" id="CLU_100606_0_0_9"/>
<evidence type="ECO:0008006" key="4">
    <source>
        <dbReference type="Google" id="ProtNLM"/>
    </source>
</evidence>